<dbReference type="OrthoDB" id="5295469at2"/>
<dbReference type="InterPro" id="IPR050908">
    <property type="entry name" value="SmbC-like"/>
</dbReference>
<accession>A0A367X134</accession>
<feature type="domain" description="HTH araC/xylS-type" evidence="4">
    <location>
        <begin position="15"/>
        <end position="113"/>
    </location>
</feature>
<dbReference type="SUPFAM" id="SSF46689">
    <property type="entry name" value="Homeodomain-like"/>
    <property type="match status" value="2"/>
</dbReference>
<proteinExistence type="predicted"/>
<dbReference type="InterPro" id="IPR018060">
    <property type="entry name" value="HTH_AraC"/>
</dbReference>
<dbReference type="PRINTS" id="PR00032">
    <property type="entry name" value="HTHARAC"/>
</dbReference>
<dbReference type="InterPro" id="IPR011256">
    <property type="entry name" value="Reg_factor_effector_dom_sf"/>
</dbReference>
<protein>
    <submittedName>
        <fullName evidence="5">AraC family transcriptional regulator</fullName>
    </submittedName>
</protein>
<evidence type="ECO:0000256" key="3">
    <source>
        <dbReference type="ARBA" id="ARBA00023163"/>
    </source>
</evidence>
<dbReference type="SMART" id="SM00871">
    <property type="entry name" value="AraC_E_bind"/>
    <property type="match status" value="1"/>
</dbReference>
<dbReference type="Gene3D" id="1.10.10.60">
    <property type="entry name" value="Homeodomain-like"/>
    <property type="match status" value="1"/>
</dbReference>
<comment type="caution">
    <text evidence="5">The sequence shown here is derived from an EMBL/GenBank/DDBJ whole genome shotgun (WGS) entry which is preliminary data.</text>
</comment>
<dbReference type="Pfam" id="PF06445">
    <property type="entry name" value="GyrI-like"/>
    <property type="match status" value="1"/>
</dbReference>
<dbReference type="Pfam" id="PF12833">
    <property type="entry name" value="HTH_18"/>
    <property type="match status" value="1"/>
</dbReference>
<dbReference type="PANTHER" id="PTHR40055">
    <property type="entry name" value="TRANSCRIPTIONAL REGULATOR YGIV-RELATED"/>
    <property type="match status" value="1"/>
</dbReference>
<dbReference type="GO" id="GO:0043565">
    <property type="term" value="F:sequence-specific DNA binding"/>
    <property type="evidence" value="ECO:0007669"/>
    <property type="project" value="InterPro"/>
</dbReference>
<dbReference type="SUPFAM" id="SSF55136">
    <property type="entry name" value="Probable bacterial effector-binding domain"/>
    <property type="match status" value="1"/>
</dbReference>
<gene>
    <name evidence="5" type="ORF">TH30_07900</name>
</gene>
<sequence length="290" mass="32890">MNKLHAQRSYQDRLTRVQAYIHDHLADDLDLNSLAEIACMSPTHWHRIYHGVFGETVAATVKRVRLHTAAGMLANSEIPIDDIAKRCGYPNLQSFTRIFSDSYGMPPARYRKEGSHRKFQNAVDEDQGALVSGPWDVEIRNVPEMSLLTIHHHGSFMQIGEAFDRLFGWLAVRGLVGPDIRLIGVYHTDPDSYREEDLFSRAGVLLENSQAVDVEVPVTRATVAAGRYACLRYKGPYADMRAAYLWLFGKWLPQSGEEVREGPVFEEYLNNPREVAPTELLTEIYMPLEG</sequence>
<dbReference type="GO" id="GO:0003700">
    <property type="term" value="F:DNA-binding transcription factor activity"/>
    <property type="evidence" value="ECO:0007669"/>
    <property type="project" value="InterPro"/>
</dbReference>
<keyword evidence="1" id="KW-0805">Transcription regulation</keyword>
<dbReference type="Proteomes" id="UP000252255">
    <property type="component" value="Unassembled WGS sequence"/>
</dbReference>
<evidence type="ECO:0000256" key="1">
    <source>
        <dbReference type="ARBA" id="ARBA00023015"/>
    </source>
</evidence>
<reference evidence="5 6" key="1">
    <citation type="submission" date="2014-07" db="EMBL/GenBank/DDBJ databases">
        <title>Draft genome sequence of Thalassospira profundimaris PR54-5.</title>
        <authorList>
            <person name="Lai Q."/>
            <person name="Shao Z."/>
        </authorList>
    </citation>
    <scope>NUCLEOTIDE SEQUENCE [LARGE SCALE GENOMIC DNA]</scope>
    <source>
        <strain evidence="5 6">PR54-5</strain>
    </source>
</reference>
<keyword evidence="3" id="KW-0804">Transcription</keyword>
<keyword evidence="2" id="KW-0238">DNA-binding</keyword>
<dbReference type="PROSITE" id="PS01124">
    <property type="entry name" value="HTH_ARAC_FAMILY_2"/>
    <property type="match status" value="1"/>
</dbReference>
<dbReference type="RefSeq" id="WP_114097475.1">
    <property type="nucleotide sequence ID" value="NZ_JPWI01000003.1"/>
</dbReference>
<evidence type="ECO:0000313" key="5">
    <source>
        <dbReference type="EMBL" id="RCK47386.1"/>
    </source>
</evidence>
<dbReference type="InterPro" id="IPR010499">
    <property type="entry name" value="AraC_E-bd"/>
</dbReference>
<dbReference type="InterPro" id="IPR009057">
    <property type="entry name" value="Homeodomain-like_sf"/>
</dbReference>
<dbReference type="EMBL" id="JPWI01000003">
    <property type="protein sequence ID" value="RCK47386.1"/>
    <property type="molecule type" value="Genomic_DNA"/>
</dbReference>
<dbReference type="Gene3D" id="3.20.80.10">
    <property type="entry name" value="Regulatory factor, effector binding domain"/>
    <property type="match status" value="1"/>
</dbReference>
<dbReference type="PANTHER" id="PTHR40055:SF1">
    <property type="entry name" value="TRANSCRIPTIONAL REGULATOR YGIV-RELATED"/>
    <property type="match status" value="1"/>
</dbReference>
<dbReference type="InterPro" id="IPR029442">
    <property type="entry name" value="GyrI-like"/>
</dbReference>
<dbReference type="AlphaFoldDB" id="A0A367X134"/>
<evidence type="ECO:0000256" key="2">
    <source>
        <dbReference type="ARBA" id="ARBA00023125"/>
    </source>
</evidence>
<dbReference type="InterPro" id="IPR020449">
    <property type="entry name" value="Tscrpt_reg_AraC-type_HTH"/>
</dbReference>
<dbReference type="SMART" id="SM00342">
    <property type="entry name" value="HTH_ARAC"/>
    <property type="match status" value="1"/>
</dbReference>
<evidence type="ECO:0000259" key="4">
    <source>
        <dbReference type="PROSITE" id="PS01124"/>
    </source>
</evidence>
<name>A0A367X134_9PROT</name>
<organism evidence="5 6">
    <name type="scientific">Thalassospira profundimaris</name>
    <dbReference type="NCBI Taxonomy" id="502049"/>
    <lineage>
        <taxon>Bacteria</taxon>
        <taxon>Pseudomonadati</taxon>
        <taxon>Pseudomonadota</taxon>
        <taxon>Alphaproteobacteria</taxon>
        <taxon>Rhodospirillales</taxon>
        <taxon>Thalassospiraceae</taxon>
        <taxon>Thalassospira</taxon>
    </lineage>
</organism>
<evidence type="ECO:0000313" key="6">
    <source>
        <dbReference type="Proteomes" id="UP000252255"/>
    </source>
</evidence>